<name>A0A931C6P6_9ACTN</name>
<organism evidence="2 3">
    <name type="scientific">Actinoplanes aureus</name>
    <dbReference type="NCBI Taxonomy" id="2792083"/>
    <lineage>
        <taxon>Bacteria</taxon>
        <taxon>Bacillati</taxon>
        <taxon>Actinomycetota</taxon>
        <taxon>Actinomycetes</taxon>
        <taxon>Micromonosporales</taxon>
        <taxon>Micromonosporaceae</taxon>
        <taxon>Actinoplanes</taxon>
    </lineage>
</organism>
<dbReference type="AlphaFoldDB" id="A0A931C6P6"/>
<feature type="transmembrane region" description="Helical" evidence="1">
    <location>
        <begin position="67"/>
        <end position="86"/>
    </location>
</feature>
<dbReference type="EMBL" id="JADQTO010000011">
    <property type="protein sequence ID" value="MBG0564414.1"/>
    <property type="molecule type" value="Genomic_DNA"/>
</dbReference>
<protein>
    <submittedName>
        <fullName evidence="2">Uncharacterized protein</fullName>
    </submittedName>
</protein>
<sequence length="124" mass="12681">MTTSTVSRTGLYALGAAGLLDAVQFVLATAAPADDGPPAFVAVATVVLGVLTLAGVAAAFRGSRAGLVTAIAARVVDTLLLGLPAFFLDAPWYVLVTVSVMAVLTVAGIWWSLPALRRTRTRVA</sequence>
<dbReference type="RefSeq" id="WP_196416198.1">
    <property type="nucleotide sequence ID" value="NZ_JADQTO010000011.1"/>
</dbReference>
<keyword evidence="1" id="KW-0472">Membrane</keyword>
<keyword evidence="1" id="KW-0812">Transmembrane</keyword>
<evidence type="ECO:0000256" key="1">
    <source>
        <dbReference type="SAM" id="Phobius"/>
    </source>
</evidence>
<keyword evidence="3" id="KW-1185">Reference proteome</keyword>
<evidence type="ECO:0000313" key="2">
    <source>
        <dbReference type="EMBL" id="MBG0564414.1"/>
    </source>
</evidence>
<reference evidence="2" key="1">
    <citation type="submission" date="2020-11" db="EMBL/GenBank/DDBJ databases">
        <title>Isolation and identification of active actinomycetes.</title>
        <authorList>
            <person name="Sun X."/>
        </authorList>
    </citation>
    <scope>NUCLEOTIDE SEQUENCE</scope>
    <source>
        <strain evidence="2">NEAU-A11</strain>
    </source>
</reference>
<keyword evidence="1" id="KW-1133">Transmembrane helix</keyword>
<evidence type="ECO:0000313" key="3">
    <source>
        <dbReference type="Proteomes" id="UP000598146"/>
    </source>
</evidence>
<comment type="caution">
    <text evidence="2">The sequence shown here is derived from an EMBL/GenBank/DDBJ whole genome shotgun (WGS) entry which is preliminary data.</text>
</comment>
<gene>
    <name evidence="2" type="ORF">I4J89_23480</name>
</gene>
<accession>A0A931C6P6</accession>
<feature type="transmembrane region" description="Helical" evidence="1">
    <location>
        <begin position="38"/>
        <end position="60"/>
    </location>
</feature>
<dbReference type="Proteomes" id="UP000598146">
    <property type="component" value="Unassembled WGS sequence"/>
</dbReference>
<feature type="transmembrane region" description="Helical" evidence="1">
    <location>
        <begin position="92"/>
        <end position="113"/>
    </location>
</feature>
<proteinExistence type="predicted"/>